<sequence>MTNAPHFPARSLPALGLAAALLAACTTVPTGPSVMVLPGTGKTFEQFRVDNQDCRNYAQEQIGGTDAGQSAASAELKSAALGTAVGAVAGAAMGGHQGAGSGAGAGLLMGTMVGMGTADSSARGTQRQYDGAYTQCMYAKGHRVPVSGNLSSQPQGAPRASSMTPPPPPPPDGRYAPPDYAPR</sequence>
<dbReference type="KEGG" id="aiq:Azoinq_11455"/>
<dbReference type="RefSeq" id="WP_216128961.1">
    <property type="nucleotide sequence ID" value="NZ_CP064782.1"/>
</dbReference>
<evidence type="ECO:0000259" key="3">
    <source>
        <dbReference type="Pfam" id="PF13436"/>
    </source>
</evidence>
<dbReference type="Pfam" id="PF13436">
    <property type="entry name" value="Gly-zipper_OmpA"/>
    <property type="match status" value="1"/>
</dbReference>
<organism evidence="4 5">
    <name type="scientific">Azospira inquinata</name>
    <dbReference type="NCBI Taxonomy" id="2785627"/>
    <lineage>
        <taxon>Bacteria</taxon>
        <taxon>Pseudomonadati</taxon>
        <taxon>Pseudomonadota</taxon>
        <taxon>Betaproteobacteria</taxon>
        <taxon>Rhodocyclales</taxon>
        <taxon>Rhodocyclaceae</taxon>
        <taxon>Azospira</taxon>
    </lineage>
</organism>
<name>A0A975XU74_9RHOO</name>
<dbReference type="InterPro" id="IPR025693">
    <property type="entry name" value="Gly-zipper_OmpA-like_dom"/>
</dbReference>
<evidence type="ECO:0000256" key="2">
    <source>
        <dbReference type="SAM" id="SignalP"/>
    </source>
</evidence>
<evidence type="ECO:0000313" key="4">
    <source>
        <dbReference type="EMBL" id="QWT48465.1"/>
    </source>
</evidence>
<evidence type="ECO:0000313" key="5">
    <source>
        <dbReference type="Proteomes" id="UP000683428"/>
    </source>
</evidence>
<reference evidence="4" key="1">
    <citation type="submission" date="2020-11" db="EMBL/GenBank/DDBJ databases">
        <title>Azospira inquinata sp. nov.</title>
        <authorList>
            <person name="Moe W.M."/>
            <person name="Mikes M.C."/>
        </authorList>
    </citation>
    <scope>NUCLEOTIDE SEQUENCE</scope>
    <source>
        <strain evidence="4">Azo-3</strain>
    </source>
</reference>
<protein>
    <recommendedName>
        <fullName evidence="3">Glycine-zipper-containing OmpA-like membrane domain-containing protein</fullName>
    </recommendedName>
</protein>
<dbReference type="Proteomes" id="UP000683428">
    <property type="component" value="Chromosome"/>
</dbReference>
<feature type="signal peptide" evidence="2">
    <location>
        <begin position="1"/>
        <end position="23"/>
    </location>
</feature>
<gene>
    <name evidence="4" type="ORF">Azoinq_11455</name>
</gene>
<feature type="region of interest" description="Disordered" evidence="1">
    <location>
        <begin position="144"/>
        <end position="183"/>
    </location>
</feature>
<dbReference type="EMBL" id="CP064782">
    <property type="protein sequence ID" value="QWT48465.1"/>
    <property type="molecule type" value="Genomic_DNA"/>
</dbReference>
<keyword evidence="2" id="KW-0732">Signal</keyword>
<feature type="chain" id="PRO_5036962613" description="Glycine-zipper-containing OmpA-like membrane domain-containing protein" evidence="2">
    <location>
        <begin position="24"/>
        <end position="183"/>
    </location>
</feature>
<proteinExistence type="predicted"/>
<accession>A0A975XU74</accession>
<dbReference type="AlphaFoldDB" id="A0A975XU74"/>
<feature type="domain" description="Glycine-zipper-containing OmpA-like membrane" evidence="3">
    <location>
        <begin position="77"/>
        <end position="113"/>
    </location>
</feature>
<evidence type="ECO:0000256" key="1">
    <source>
        <dbReference type="SAM" id="MobiDB-lite"/>
    </source>
</evidence>
<feature type="compositionally biased region" description="Low complexity" evidence="1">
    <location>
        <begin position="173"/>
        <end position="183"/>
    </location>
</feature>
<keyword evidence="5" id="KW-1185">Reference proteome</keyword>